<dbReference type="GO" id="GO:0003723">
    <property type="term" value="F:RNA binding"/>
    <property type="evidence" value="ECO:0007669"/>
    <property type="project" value="UniProtKB-KW"/>
</dbReference>
<dbReference type="InterPro" id="IPR050343">
    <property type="entry name" value="RsuA_PseudoU_synthase"/>
</dbReference>
<dbReference type="AlphaFoldDB" id="A0A418W4N9"/>
<dbReference type="SUPFAM" id="SSF55174">
    <property type="entry name" value="Alpha-L RNA-binding motif"/>
    <property type="match status" value="1"/>
</dbReference>
<feature type="compositionally biased region" description="Basic and acidic residues" evidence="7">
    <location>
        <begin position="425"/>
        <end position="463"/>
    </location>
</feature>
<dbReference type="PANTHER" id="PTHR47683:SF3">
    <property type="entry name" value="RIBOSOMAL LARGE SUBUNIT PSEUDOURIDINE SYNTHASE B"/>
    <property type="match status" value="1"/>
</dbReference>
<dbReference type="GO" id="GO:0120159">
    <property type="term" value="F:rRNA pseudouridine synthase activity"/>
    <property type="evidence" value="ECO:0007669"/>
    <property type="project" value="UniProtKB-ARBA"/>
</dbReference>
<protein>
    <recommendedName>
        <fullName evidence="6">Pseudouridine synthase</fullName>
        <ecNumber evidence="6">5.4.99.-</ecNumber>
    </recommendedName>
</protein>
<dbReference type="CDD" id="cd00165">
    <property type="entry name" value="S4"/>
    <property type="match status" value="1"/>
</dbReference>
<dbReference type="InterPro" id="IPR000748">
    <property type="entry name" value="PsdUridine_synth_RsuA/RluB/E/F"/>
</dbReference>
<dbReference type="InterPro" id="IPR042092">
    <property type="entry name" value="PsdUridine_s_RsuA/RluB/E/F_cat"/>
</dbReference>
<evidence type="ECO:0000256" key="5">
    <source>
        <dbReference type="PROSITE-ProRule" id="PRU00182"/>
    </source>
</evidence>
<comment type="similarity">
    <text evidence="2 6">Belongs to the pseudouridine synthase RsuA family.</text>
</comment>
<evidence type="ECO:0000313" key="9">
    <source>
        <dbReference type="EMBL" id="RJF84981.1"/>
    </source>
</evidence>
<keyword evidence="4 6" id="KW-0413">Isomerase</keyword>
<dbReference type="SUPFAM" id="SSF55120">
    <property type="entry name" value="Pseudouridine synthase"/>
    <property type="match status" value="1"/>
</dbReference>
<dbReference type="EC" id="5.4.99.-" evidence="6"/>
<evidence type="ECO:0000256" key="6">
    <source>
        <dbReference type="RuleBase" id="RU003887"/>
    </source>
</evidence>
<dbReference type="PANTHER" id="PTHR47683">
    <property type="entry name" value="PSEUDOURIDINE SYNTHASE FAMILY PROTEIN-RELATED"/>
    <property type="match status" value="1"/>
</dbReference>
<feature type="compositionally biased region" description="Basic and acidic residues" evidence="7">
    <location>
        <begin position="472"/>
        <end position="506"/>
    </location>
</feature>
<evidence type="ECO:0000256" key="4">
    <source>
        <dbReference type="ARBA" id="ARBA00023235"/>
    </source>
</evidence>
<feature type="compositionally biased region" description="Basic and acidic residues" evidence="7">
    <location>
        <begin position="331"/>
        <end position="342"/>
    </location>
</feature>
<dbReference type="Gene3D" id="3.10.290.10">
    <property type="entry name" value="RNA-binding S4 domain"/>
    <property type="match status" value="1"/>
</dbReference>
<keyword evidence="3 5" id="KW-0694">RNA-binding</keyword>
<dbReference type="InterPro" id="IPR002942">
    <property type="entry name" value="S4_RNA-bd"/>
</dbReference>
<dbReference type="InterPro" id="IPR036986">
    <property type="entry name" value="S4_RNA-bd_sf"/>
</dbReference>
<dbReference type="InterPro" id="IPR018496">
    <property type="entry name" value="PsdUridine_synth_RsuA/RluB_CS"/>
</dbReference>
<gene>
    <name evidence="9" type="ORF">D3877_11010</name>
</gene>
<dbReference type="EMBL" id="QYUL01000001">
    <property type="protein sequence ID" value="RJF84981.1"/>
    <property type="molecule type" value="Genomic_DNA"/>
</dbReference>
<dbReference type="Gene3D" id="3.30.70.1560">
    <property type="entry name" value="Alpha-L RNA-binding motif"/>
    <property type="match status" value="1"/>
</dbReference>
<feature type="domain" description="RNA-binding S4" evidence="8">
    <location>
        <begin position="18"/>
        <end position="76"/>
    </location>
</feature>
<dbReference type="GO" id="GO:0000455">
    <property type="term" value="P:enzyme-directed rRNA pseudouridine synthesis"/>
    <property type="evidence" value="ECO:0007669"/>
    <property type="project" value="UniProtKB-ARBA"/>
</dbReference>
<dbReference type="SMART" id="SM00363">
    <property type="entry name" value="S4"/>
    <property type="match status" value="1"/>
</dbReference>
<dbReference type="PROSITE" id="PS50889">
    <property type="entry name" value="S4"/>
    <property type="match status" value="1"/>
</dbReference>
<dbReference type="Gene3D" id="3.30.70.580">
    <property type="entry name" value="Pseudouridine synthase I, catalytic domain, N-terminal subdomain"/>
    <property type="match status" value="1"/>
</dbReference>
<dbReference type="NCBIfam" id="TIGR00093">
    <property type="entry name" value="pseudouridine synthase"/>
    <property type="match status" value="1"/>
</dbReference>
<dbReference type="InterPro" id="IPR020103">
    <property type="entry name" value="PsdUridine_synth_cat_dom_sf"/>
</dbReference>
<name>A0A418W4N9_9PROT</name>
<proteinExistence type="inferred from homology"/>
<feature type="compositionally biased region" description="Basic and acidic residues" evidence="7">
    <location>
        <begin position="519"/>
        <end position="588"/>
    </location>
</feature>
<dbReference type="InterPro" id="IPR020094">
    <property type="entry name" value="TruA/RsuA/RluB/E/F_N"/>
</dbReference>
<feature type="compositionally biased region" description="Basic and acidic residues" evidence="7">
    <location>
        <begin position="622"/>
        <end position="657"/>
    </location>
</feature>
<sequence>MDMSDTDLNAASSAEGGERIAKRLARAGLCSRRDAERWIAEGRVAVNNQTLATPACVVRPGDIVQVDGKVIPEPEPARLWRYYKPSGLVTSARDEKGRETVFDRLPPELPRVVSIGRLDLTTEGLLLLTNDGELARFLELPATGWTRRYRVRVFGEVDEIKLAALAKGPTIDGVKYGPIEAVLDRIQGRNAWLTVALKEGKNREIRKVMEAMGLVVNRLIRVAYGPFQLGKLEESGVEEVPKRIVREQIANYFTGDSVVGEGESNTKLRAKARAEASATVKAAPPPITETRSRSGARVEVARKSDTPQAAPLRAPRSATKRLEAQAAWTGDDAKPAARRADGKPSLGKPSFKPTFKRGEDAGDRPERPARGRTLSLDDANSGANPGAKPTRSGGKPEHRADHHHGAETRDSADARPRKPYGPKAESGKPEGGKPARPRFDGAKPDARADHRGSESRDTTDARPRKPYGPKTDGGKPEGGKPARTRFDGAKPDARADHRGSESRDATGARPRKPYGPKADGGKPEGGKPARPRFDGAKPDARADRPKSDRPKSAGPKAERSQSERPKSDRSQSDRPKSGGPRPERKEGGKPFAAKSAAPHSGAKPSPKPTAKPAEAGAPAGVKKRDGRTDRQRVERPRKDAANKAGPRKEGPGADRRR</sequence>
<dbReference type="Proteomes" id="UP000283458">
    <property type="component" value="Unassembled WGS sequence"/>
</dbReference>
<evidence type="ECO:0000313" key="10">
    <source>
        <dbReference type="Proteomes" id="UP000283458"/>
    </source>
</evidence>
<evidence type="ECO:0000256" key="3">
    <source>
        <dbReference type="ARBA" id="ARBA00022884"/>
    </source>
</evidence>
<feature type="region of interest" description="Disordered" evidence="7">
    <location>
        <begin position="276"/>
        <end position="657"/>
    </location>
</feature>
<organism evidence="9 10">
    <name type="scientific">Azospirillum cavernae</name>
    <dbReference type="NCBI Taxonomy" id="2320860"/>
    <lineage>
        <taxon>Bacteria</taxon>
        <taxon>Pseudomonadati</taxon>
        <taxon>Pseudomonadota</taxon>
        <taxon>Alphaproteobacteria</taxon>
        <taxon>Rhodospirillales</taxon>
        <taxon>Azospirillaceae</taxon>
        <taxon>Azospirillum</taxon>
    </lineage>
</organism>
<dbReference type="InterPro" id="IPR006145">
    <property type="entry name" value="PsdUridine_synth_RsuA/RluA"/>
</dbReference>
<feature type="compositionally biased region" description="Basic and acidic residues" evidence="7">
    <location>
        <begin position="356"/>
        <end position="369"/>
    </location>
</feature>
<comment type="caution">
    <text evidence="9">The sequence shown here is derived from an EMBL/GenBank/DDBJ whole genome shotgun (WGS) entry which is preliminary data.</text>
</comment>
<keyword evidence="10" id="KW-1185">Reference proteome</keyword>
<dbReference type="PROSITE" id="PS01149">
    <property type="entry name" value="PSI_RSU"/>
    <property type="match status" value="1"/>
</dbReference>
<evidence type="ECO:0000259" key="8">
    <source>
        <dbReference type="SMART" id="SM00363"/>
    </source>
</evidence>
<accession>A0A418W4N9</accession>
<comment type="catalytic activity">
    <reaction evidence="1">
        <text>a uridine in RNA = a pseudouridine in RNA</text>
        <dbReference type="Rhea" id="RHEA:48348"/>
        <dbReference type="Rhea" id="RHEA-COMP:12068"/>
        <dbReference type="Rhea" id="RHEA-COMP:12069"/>
        <dbReference type="ChEBI" id="CHEBI:65314"/>
        <dbReference type="ChEBI" id="CHEBI:65315"/>
    </reaction>
</comment>
<dbReference type="Pfam" id="PF01479">
    <property type="entry name" value="S4"/>
    <property type="match status" value="1"/>
</dbReference>
<reference evidence="9 10" key="1">
    <citation type="submission" date="2018-09" db="EMBL/GenBank/DDBJ databases">
        <authorList>
            <person name="Zhu H."/>
        </authorList>
    </citation>
    <scope>NUCLEOTIDE SEQUENCE [LARGE SCALE GENOMIC DNA]</scope>
    <source>
        <strain evidence="9 10">K2W22B-5</strain>
    </source>
</reference>
<dbReference type="Pfam" id="PF00849">
    <property type="entry name" value="PseudoU_synth_2"/>
    <property type="match status" value="1"/>
</dbReference>
<feature type="compositionally biased region" description="Basic and acidic residues" evidence="7">
    <location>
        <begin position="394"/>
        <end position="416"/>
    </location>
</feature>
<dbReference type="OrthoDB" id="9807213at2"/>
<evidence type="ECO:0000256" key="7">
    <source>
        <dbReference type="SAM" id="MobiDB-lite"/>
    </source>
</evidence>
<evidence type="ECO:0000256" key="1">
    <source>
        <dbReference type="ARBA" id="ARBA00000073"/>
    </source>
</evidence>
<feature type="compositionally biased region" description="Low complexity" evidence="7">
    <location>
        <begin position="602"/>
        <end position="615"/>
    </location>
</feature>
<evidence type="ECO:0000256" key="2">
    <source>
        <dbReference type="ARBA" id="ARBA00008348"/>
    </source>
</evidence>